<accession>A0A8S3RZP0</accession>
<dbReference type="Gene3D" id="1.20.1170.10">
    <property type="match status" value="1"/>
</dbReference>
<dbReference type="InterPro" id="IPR003034">
    <property type="entry name" value="SAP_dom"/>
</dbReference>
<gene>
    <name evidence="3" type="ORF">MEDL_25685</name>
</gene>
<organism evidence="3 4">
    <name type="scientific">Mytilus edulis</name>
    <name type="common">Blue mussel</name>
    <dbReference type="NCBI Taxonomy" id="6550"/>
    <lineage>
        <taxon>Eukaryota</taxon>
        <taxon>Metazoa</taxon>
        <taxon>Spiralia</taxon>
        <taxon>Lophotrochozoa</taxon>
        <taxon>Mollusca</taxon>
        <taxon>Bivalvia</taxon>
        <taxon>Autobranchia</taxon>
        <taxon>Pteriomorphia</taxon>
        <taxon>Mytilida</taxon>
        <taxon>Mytiloidea</taxon>
        <taxon>Mytilidae</taxon>
        <taxon>Mytilinae</taxon>
        <taxon>Mytilus</taxon>
    </lineage>
</organism>
<dbReference type="Proteomes" id="UP000683360">
    <property type="component" value="Unassembled WGS sequence"/>
</dbReference>
<feature type="domain" description="SAP" evidence="2">
    <location>
        <begin position="1270"/>
        <end position="1304"/>
    </location>
</feature>
<dbReference type="InterPro" id="IPR011030">
    <property type="entry name" value="Lipovitellin_superhlx_dom"/>
</dbReference>
<feature type="domain" description="SAP" evidence="2">
    <location>
        <begin position="1029"/>
        <end position="1063"/>
    </location>
</feature>
<reference evidence="3" key="1">
    <citation type="submission" date="2021-03" db="EMBL/GenBank/DDBJ databases">
        <authorList>
            <person name="Bekaert M."/>
        </authorList>
    </citation>
    <scope>NUCLEOTIDE SEQUENCE</scope>
</reference>
<protein>
    <recommendedName>
        <fullName evidence="2">SAP domain-containing protein</fullName>
    </recommendedName>
</protein>
<feature type="compositionally biased region" description="Acidic residues" evidence="1">
    <location>
        <begin position="891"/>
        <end position="901"/>
    </location>
</feature>
<keyword evidence="4" id="KW-1185">Reference proteome</keyword>
<name>A0A8S3RZP0_MYTED</name>
<dbReference type="OrthoDB" id="6107827at2759"/>
<dbReference type="EMBL" id="CAJPWZ010001269">
    <property type="protein sequence ID" value="CAG2211662.1"/>
    <property type="molecule type" value="Genomic_DNA"/>
</dbReference>
<feature type="region of interest" description="Disordered" evidence="1">
    <location>
        <begin position="886"/>
        <end position="912"/>
    </location>
</feature>
<evidence type="ECO:0000313" key="3">
    <source>
        <dbReference type="EMBL" id="CAG2211662.1"/>
    </source>
</evidence>
<evidence type="ECO:0000256" key="1">
    <source>
        <dbReference type="SAM" id="MobiDB-lite"/>
    </source>
</evidence>
<comment type="caution">
    <text evidence="3">The sequence shown here is derived from an EMBL/GenBank/DDBJ whole genome shotgun (WGS) entry which is preliminary data.</text>
</comment>
<dbReference type="Gene3D" id="1.25.10.20">
    <property type="entry name" value="Vitellinogen, superhelical"/>
    <property type="match status" value="1"/>
</dbReference>
<evidence type="ECO:0000313" key="4">
    <source>
        <dbReference type="Proteomes" id="UP000683360"/>
    </source>
</evidence>
<evidence type="ECO:0000259" key="2">
    <source>
        <dbReference type="SMART" id="SM00513"/>
    </source>
</evidence>
<dbReference type="SMART" id="SM00513">
    <property type="entry name" value="SAP"/>
    <property type="match status" value="2"/>
</dbReference>
<proteinExistence type="predicted"/>
<sequence length="1827" mass="204368">MRKVQPVNQFSDMEYPEMTVLSKGELIFLTSKPVEDVLGRPVENLLTSSIHVDKYQRKKPIVDIDKKKEEIENNIICIKNEPAEGSPMVTGCFMEIVNILEILPDKTLTEIAEFYLLKLNLRLQENRQSTVIMLDAFGSLETNISKEIIANMIFLQPNPDPDLIVQYMIHIVSSHQPPHPVILQSMEDICFHPEKYPASFYVGNLYDRVMLAMGAAAKKLYDSGEKERAKNITSRVQVLLGMHDPWLYRQKRSTQSEVEQEEYDKKHVILLETLGNAAIDHSYEFIVSHINATNSPWIKRAGVHALRKYDTEVAVEAIFKAAMNDENEEVRYEANLIYQAHPKSVYNRYSRIRNPAMNTTSVSVEQTLGPHRRQKRSFFEGLQFKLQAPSVDWRKVLGSSNLGGSFGFIMSNYLALKIAPLSGYVKVNVHDEAYARLHLGMIGVNVDILLARICFKGETSYNLNILQEGDFKVLSKLATRFDQVIPSILGGVNAGIKMIKDLIEGKINLNDLVLAFVDSLMQLPKKVADLRSVSKKAMKRLGDYDPKELPSFLKPVKNLVARVEKFLNNLKTDVRVFFSQLYETVTITIPENARIIFKSLKEIVDGLRTIIKNPVSSIAKVGKELYNSKLYWLELTEIQEIVDLSAVVMNSVAAKSKSWIEETIEEAEDNVKQFTKGKMSMHDVRQSIINDMNTMVDELISSLQGLTGFANPFLDKYQQFFSLVKSVKEAYAILKEGYETAVSTLASIFGPGAHPNFPNVTRLKGSGCNYDGFYPAGSEGGVDLEIEPDKTVVAPFPGLVMLSDNDNEVVIETAGGFLRNIEMTIRNIEPNSNILHPSDELYIEQPVAAGEPIGKATRSSCDNHIKDVTIDSGSVIGALGKLLKDTSPSLENEDAETEDMPELSGDSPGTDVEEIKENSESMFGKLKSFASGSGGESDATDMSGGFDWTGGNGVSEGGSGSGGFNIKDAFSVLLKKANSFLKKFSLKKLRMGTIIDFLDKLGMDESKVQMAGVIKTIKRLIDNKPCFNPQQATDDELEEELMERGQKTGGSRDQMIKRLLTNSNRCPLLSALLPSDLYCTFDSMCMGVECCINVKVLVFLRTVKVFARLDPDKMDFHFGVDEYKGTVSFGSGSLTDGIEKDIDTGIEISVAGGIKVILSVKIRLVEKVFIVTAGLGFCNADDLSNCLVNLEFLKDARIPFPSVDANGNLVWPKVNLQDAFNTTGMIEDLKKEAKEVLKKTLEEFQEKLIEILGIKEILGYLTTTEPCSRPHNMTSTQITKELKARGLNSTGTRGEKVRRILQDDRTCQLNGKTWMLPEITSSTLQKHMYYSVSPDCQRIDACVDFSIEVFKNMITKAFNAFVEIDFCSFVLKYGFEGMNDSIILIDYNWGQVERYSVTDNIHILVKVDKDDDKKVFKVDFGMKLCIAGTCILDDTMFVQDMEIPIPICNENFTWPGGNSISDMVGAIGGRLTAEAFNIILRKLGIYSILTDTSTCDLPETGQDCTSVFKIPNALKGILQCELTDNCLGLSCCVGLKFKLPFNGDDVTFNIPFGFKLSPCDFEIEISFGSYYHKTVLLNYDWGVENELPIGIGDIAPIIIRYKVDKLEEGKGFVIDLKIDICIPMDDNKYCFPENGLQVLNQHEIPICSRNFTGLIPDFNPKKWLEDVDIDFTKGLKDAAVNFILEQLKLTDFFSGPKCDVERAPYRPSVQGWNNQCPLSMFNRPDLGDIIACHITETCTGIDCCANIPFFGLTVRPFFVLDPCDYKISYGINTENVTKSLFDYEWGKTERISLANDVIIFEFSVKKPPNLKKFILDLAVKVCLNDKK</sequence>